<sequence>MRPVAGPVPARLVDRYGLDTRWYGRHADAWGLPVLAPHHAGDAVLERVRDRLGSLLRTHPRTPIAELDRRDVRVVVVPDGEPVTAVPEAAGLPGGPPRGATDTFPLIVSTESGFVDGFGHTLHRMALRHIAPAVSEELAGARRAAQRLGRWLNTRGGGDIDDYFAHGLQIYFDVAGRGPIGGDGVRNHIGGRNALRAYDRPLHRVLDRLYQGVVLPR</sequence>
<dbReference type="OrthoDB" id="231241at2"/>
<accession>A0A1I2G9W9</accession>
<keyword evidence="2" id="KW-1185">Reference proteome</keyword>
<reference evidence="1 2" key="1">
    <citation type="submission" date="2016-10" db="EMBL/GenBank/DDBJ databases">
        <authorList>
            <person name="de Groot N.N."/>
        </authorList>
    </citation>
    <scope>NUCLEOTIDE SEQUENCE [LARGE SCALE GENOMIC DNA]</scope>
    <source>
        <strain evidence="1 2">DSM 43019</strain>
    </source>
</reference>
<dbReference type="STRING" id="35752.SAMN05421541_106368"/>
<evidence type="ECO:0000313" key="2">
    <source>
        <dbReference type="Proteomes" id="UP000199645"/>
    </source>
</evidence>
<proteinExistence type="predicted"/>
<dbReference type="AlphaFoldDB" id="A0A1I2G9W9"/>
<name>A0A1I2G9W9_9ACTN</name>
<organism evidence="1 2">
    <name type="scientific">Actinoplanes philippinensis</name>
    <dbReference type="NCBI Taxonomy" id="35752"/>
    <lineage>
        <taxon>Bacteria</taxon>
        <taxon>Bacillati</taxon>
        <taxon>Actinomycetota</taxon>
        <taxon>Actinomycetes</taxon>
        <taxon>Micromonosporales</taxon>
        <taxon>Micromonosporaceae</taxon>
        <taxon>Actinoplanes</taxon>
    </lineage>
</organism>
<evidence type="ECO:0000313" key="1">
    <source>
        <dbReference type="EMBL" id="SFF14385.1"/>
    </source>
</evidence>
<dbReference type="EMBL" id="FONV01000006">
    <property type="protein sequence ID" value="SFF14385.1"/>
    <property type="molecule type" value="Genomic_DNA"/>
</dbReference>
<dbReference type="RefSeq" id="WP_093615426.1">
    <property type="nucleotide sequence ID" value="NZ_BOMT01000024.1"/>
</dbReference>
<protein>
    <submittedName>
        <fullName evidence="1">Uncharacterized protein</fullName>
    </submittedName>
</protein>
<dbReference type="Proteomes" id="UP000199645">
    <property type="component" value="Unassembled WGS sequence"/>
</dbReference>
<gene>
    <name evidence="1" type="ORF">SAMN05421541_106368</name>
</gene>